<sequence length="70" mass="7756">FPHLATESEYWRDMAEYFGVPGEHWRESASSSLPLAGPRSATTQEQVPSLPLAARLAQRPSTNRINFVAA</sequence>
<name>A0A392S9Q6_9FABA</name>
<protein>
    <submittedName>
        <fullName evidence="2">Uncharacterized protein</fullName>
    </submittedName>
</protein>
<comment type="caution">
    <text evidence="2">The sequence shown here is derived from an EMBL/GenBank/DDBJ whole genome shotgun (WGS) entry which is preliminary data.</text>
</comment>
<feature type="non-terminal residue" evidence="2">
    <location>
        <position position="1"/>
    </location>
</feature>
<dbReference type="EMBL" id="LXQA010347169">
    <property type="protein sequence ID" value="MCI45683.1"/>
    <property type="molecule type" value="Genomic_DNA"/>
</dbReference>
<accession>A0A392S9Q6</accession>
<feature type="region of interest" description="Disordered" evidence="1">
    <location>
        <begin position="28"/>
        <end position="47"/>
    </location>
</feature>
<keyword evidence="3" id="KW-1185">Reference proteome</keyword>
<dbReference type="Proteomes" id="UP000265520">
    <property type="component" value="Unassembled WGS sequence"/>
</dbReference>
<dbReference type="AlphaFoldDB" id="A0A392S9Q6"/>
<proteinExistence type="predicted"/>
<evidence type="ECO:0000313" key="2">
    <source>
        <dbReference type="EMBL" id="MCI45683.1"/>
    </source>
</evidence>
<organism evidence="2 3">
    <name type="scientific">Trifolium medium</name>
    <dbReference type="NCBI Taxonomy" id="97028"/>
    <lineage>
        <taxon>Eukaryota</taxon>
        <taxon>Viridiplantae</taxon>
        <taxon>Streptophyta</taxon>
        <taxon>Embryophyta</taxon>
        <taxon>Tracheophyta</taxon>
        <taxon>Spermatophyta</taxon>
        <taxon>Magnoliopsida</taxon>
        <taxon>eudicotyledons</taxon>
        <taxon>Gunneridae</taxon>
        <taxon>Pentapetalae</taxon>
        <taxon>rosids</taxon>
        <taxon>fabids</taxon>
        <taxon>Fabales</taxon>
        <taxon>Fabaceae</taxon>
        <taxon>Papilionoideae</taxon>
        <taxon>50 kb inversion clade</taxon>
        <taxon>NPAAA clade</taxon>
        <taxon>Hologalegina</taxon>
        <taxon>IRL clade</taxon>
        <taxon>Trifolieae</taxon>
        <taxon>Trifolium</taxon>
    </lineage>
</organism>
<evidence type="ECO:0000313" key="3">
    <source>
        <dbReference type="Proteomes" id="UP000265520"/>
    </source>
</evidence>
<reference evidence="2 3" key="1">
    <citation type="journal article" date="2018" name="Front. Plant Sci.">
        <title>Red Clover (Trifolium pratense) and Zigzag Clover (T. medium) - A Picture of Genomic Similarities and Differences.</title>
        <authorList>
            <person name="Dluhosova J."/>
            <person name="Istvanek J."/>
            <person name="Nedelnik J."/>
            <person name="Repkova J."/>
        </authorList>
    </citation>
    <scope>NUCLEOTIDE SEQUENCE [LARGE SCALE GENOMIC DNA]</scope>
    <source>
        <strain evidence="3">cv. 10/8</strain>
        <tissue evidence="2">Leaf</tissue>
    </source>
</reference>
<evidence type="ECO:0000256" key="1">
    <source>
        <dbReference type="SAM" id="MobiDB-lite"/>
    </source>
</evidence>